<dbReference type="Pfam" id="PF00089">
    <property type="entry name" value="Trypsin"/>
    <property type="match status" value="1"/>
</dbReference>
<dbReference type="InterPro" id="IPR051487">
    <property type="entry name" value="Ser/Thr_Proteases_Immune/Dev"/>
</dbReference>
<dbReference type="CDD" id="cd00190">
    <property type="entry name" value="Tryp_SPc"/>
    <property type="match status" value="1"/>
</dbReference>
<organism evidence="6 7">
    <name type="scientific">Bicyclus anynana</name>
    <name type="common">Squinting bush brown butterfly</name>
    <dbReference type="NCBI Taxonomy" id="110368"/>
    <lineage>
        <taxon>Eukaryota</taxon>
        <taxon>Metazoa</taxon>
        <taxon>Ecdysozoa</taxon>
        <taxon>Arthropoda</taxon>
        <taxon>Hexapoda</taxon>
        <taxon>Insecta</taxon>
        <taxon>Pterygota</taxon>
        <taxon>Neoptera</taxon>
        <taxon>Endopterygota</taxon>
        <taxon>Lepidoptera</taxon>
        <taxon>Glossata</taxon>
        <taxon>Ditrysia</taxon>
        <taxon>Papilionoidea</taxon>
        <taxon>Nymphalidae</taxon>
        <taxon>Satyrinae</taxon>
        <taxon>Satyrini</taxon>
        <taxon>Mycalesina</taxon>
        <taxon>Bicyclus</taxon>
    </lineage>
</organism>
<proteinExistence type="inferred from homology"/>
<evidence type="ECO:0000313" key="7">
    <source>
        <dbReference type="RefSeq" id="XP_052745977.1"/>
    </source>
</evidence>
<gene>
    <name evidence="7" type="primary">LOC128199648</name>
</gene>
<dbReference type="InterPro" id="IPR043504">
    <property type="entry name" value="Peptidase_S1_PA_chymotrypsin"/>
</dbReference>
<dbReference type="Gene3D" id="2.40.10.10">
    <property type="entry name" value="Trypsin-like serine proteases"/>
    <property type="match status" value="1"/>
</dbReference>
<sequence length="385" mass="42579">MRLHVLPILMALLVSCSAQRRFTVNPQTNTIPWRQQPMPQQKTGTSNGESCFTTDQQEGVCVKYTMCMDEPPKIDATRAFVYRSQDTSQCPFLQICCPRNRIRTTPVVPPINPTTGCGYSNIGAGVFRQTGTTASGRADFAEFPWMVALLKKTDGVWNDKDYIGGGTLISPSVVLTAAHKVDSLRPNQLKCRAGEWETQNENEYLPYQERDVDRINTHLEFARLDAHYDAALLFLVTPFTIQGHINLACLAPTLPPPGTVCYGMGWGKDFTNSQYNAHVLKKIPLPLVDKADCERMLRKTILGPQYTVHRTLTCAGGYADVDTCMGDGGAPLVCPIGDPSETRYMVVGMTAYGLDRCGIDGVPGVYVNVPKLYRWITSQVDVAQI</sequence>
<dbReference type="InterPro" id="IPR001314">
    <property type="entry name" value="Peptidase_S1A"/>
</dbReference>
<dbReference type="InterPro" id="IPR001254">
    <property type="entry name" value="Trypsin_dom"/>
</dbReference>
<feature type="domain" description="Peptidase S1" evidence="5">
    <location>
        <begin position="122"/>
        <end position="381"/>
    </location>
</feature>
<dbReference type="PROSITE" id="PS51257">
    <property type="entry name" value="PROKAR_LIPOPROTEIN"/>
    <property type="match status" value="1"/>
</dbReference>
<evidence type="ECO:0000256" key="1">
    <source>
        <dbReference type="ARBA" id="ARBA00023157"/>
    </source>
</evidence>
<keyword evidence="6" id="KW-1185">Reference proteome</keyword>
<dbReference type="SUPFAM" id="SSF50494">
    <property type="entry name" value="Trypsin-like serine proteases"/>
    <property type="match status" value="1"/>
</dbReference>
<comment type="similarity">
    <text evidence="2">Belongs to the peptidase S1 family. CLIP subfamily.</text>
</comment>
<dbReference type="Proteomes" id="UP001652582">
    <property type="component" value="Chromosome 26"/>
</dbReference>
<feature type="region of interest" description="Disordered" evidence="3">
    <location>
        <begin position="29"/>
        <end position="50"/>
    </location>
</feature>
<evidence type="ECO:0000313" key="6">
    <source>
        <dbReference type="Proteomes" id="UP001652582"/>
    </source>
</evidence>
<evidence type="ECO:0000259" key="5">
    <source>
        <dbReference type="PROSITE" id="PS50240"/>
    </source>
</evidence>
<dbReference type="RefSeq" id="XP_052745977.1">
    <property type="nucleotide sequence ID" value="XM_052890017.1"/>
</dbReference>
<evidence type="ECO:0000256" key="2">
    <source>
        <dbReference type="ARBA" id="ARBA00024195"/>
    </source>
</evidence>
<protein>
    <submittedName>
        <fullName evidence="7">Phenoloxidase-activating factor 2-like</fullName>
    </submittedName>
</protein>
<evidence type="ECO:0000256" key="3">
    <source>
        <dbReference type="SAM" id="MobiDB-lite"/>
    </source>
</evidence>
<accession>A0ABM3M3B4</accession>
<name>A0ABM3M3B4_BICAN</name>
<dbReference type="PROSITE" id="PS50240">
    <property type="entry name" value="TRYPSIN_DOM"/>
    <property type="match status" value="1"/>
</dbReference>
<dbReference type="SMART" id="SM00020">
    <property type="entry name" value="Tryp_SPc"/>
    <property type="match status" value="1"/>
</dbReference>
<reference evidence="7" key="1">
    <citation type="submission" date="2025-08" db="UniProtKB">
        <authorList>
            <consortium name="RefSeq"/>
        </authorList>
    </citation>
    <scope>IDENTIFICATION</scope>
</reference>
<evidence type="ECO:0000256" key="4">
    <source>
        <dbReference type="SAM" id="SignalP"/>
    </source>
</evidence>
<feature type="signal peptide" evidence="4">
    <location>
        <begin position="1"/>
        <end position="18"/>
    </location>
</feature>
<dbReference type="PANTHER" id="PTHR24256">
    <property type="entry name" value="TRYPTASE-RELATED"/>
    <property type="match status" value="1"/>
</dbReference>
<feature type="chain" id="PRO_5046253516" evidence="4">
    <location>
        <begin position="19"/>
        <end position="385"/>
    </location>
</feature>
<dbReference type="InterPro" id="IPR009003">
    <property type="entry name" value="Peptidase_S1_PA"/>
</dbReference>
<dbReference type="PRINTS" id="PR00722">
    <property type="entry name" value="CHYMOTRYPSIN"/>
</dbReference>
<keyword evidence="4" id="KW-0732">Signal</keyword>
<dbReference type="GeneID" id="128199648"/>
<keyword evidence="1" id="KW-1015">Disulfide bond</keyword>